<dbReference type="AlphaFoldDB" id="A0A540VKP4"/>
<comment type="caution">
    <text evidence="3">The sequence shown here is derived from an EMBL/GenBank/DDBJ whole genome shotgun (WGS) entry which is preliminary data.</text>
</comment>
<dbReference type="Proteomes" id="UP000317371">
    <property type="component" value="Unassembled WGS sequence"/>
</dbReference>
<evidence type="ECO:0000256" key="2">
    <source>
        <dbReference type="SAM" id="MobiDB-lite"/>
    </source>
</evidence>
<keyword evidence="4" id="KW-1185">Reference proteome</keyword>
<protein>
    <recommendedName>
        <fullName evidence="5">Molecular chaperone TorD family protein</fullName>
    </recommendedName>
</protein>
<dbReference type="EMBL" id="VIGC01000003">
    <property type="protein sequence ID" value="TQE97324.1"/>
    <property type="molecule type" value="Genomic_DNA"/>
</dbReference>
<organism evidence="3 4">
    <name type="scientific">Litorilinea aerophila</name>
    <dbReference type="NCBI Taxonomy" id="1204385"/>
    <lineage>
        <taxon>Bacteria</taxon>
        <taxon>Bacillati</taxon>
        <taxon>Chloroflexota</taxon>
        <taxon>Caldilineae</taxon>
        <taxon>Caldilineales</taxon>
        <taxon>Caldilineaceae</taxon>
        <taxon>Litorilinea</taxon>
    </lineage>
</organism>
<dbReference type="PANTHER" id="PTHR34227">
    <property type="entry name" value="CHAPERONE PROTEIN YCDY"/>
    <property type="match status" value="1"/>
</dbReference>
<dbReference type="Pfam" id="PF02613">
    <property type="entry name" value="Nitrate_red_del"/>
    <property type="match status" value="1"/>
</dbReference>
<evidence type="ECO:0000313" key="3">
    <source>
        <dbReference type="EMBL" id="TQE97324.1"/>
    </source>
</evidence>
<dbReference type="InterPro" id="IPR020945">
    <property type="entry name" value="DMSO/NO3_reduct_chaperone"/>
</dbReference>
<dbReference type="Gene3D" id="1.10.3480.10">
    <property type="entry name" value="TorD-like"/>
    <property type="match status" value="1"/>
</dbReference>
<dbReference type="InterPro" id="IPR036411">
    <property type="entry name" value="TorD-like_sf"/>
</dbReference>
<accession>A0A540VKP4</accession>
<evidence type="ECO:0000313" key="4">
    <source>
        <dbReference type="Proteomes" id="UP000317371"/>
    </source>
</evidence>
<feature type="region of interest" description="Disordered" evidence="2">
    <location>
        <begin position="1"/>
        <end position="22"/>
    </location>
</feature>
<feature type="compositionally biased region" description="Polar residues" evidence="2">
    <location>
        <begin position="8"/>
        <end position="22"/>
    </location>
</feature>
<evidence type="ECO:0008006" key="5">
    <source>
        <dbReference type="Google" id="ProtNLM"/>
    </source>
</evidence>
<dbReference type="SUPFAM" id="SSF89155">
    <property type="entry name" value="TorD-like"/>
    <property type="match status" value="1"/>
</dbReference>
<evidence type="ECO:0000256" key="1">
    <source>
        <dbReference type="ARBA" id="ARBA00023186"/>
    </source>
</evidence>
<sequence length="263" mass="29499">MDEAPKAQENQVPNQEHTMQIDQSIELRPGMDETVRRRAEQAVYRAQVYAFLAAVYLYPIKNWSEDLPLVAAAAARVDGAPEWPALQPMELNALQAAYRRAFGATGSLCYETEYGLPHEFRQAQELADIAGFYRAFGFSVGNVVRERPDHLATELEFMHLLHWKEAHALLRGMTEQADQCVEARSSFIGAHLGTWVDLFAQSLLLNSQELPYSLLAWFTAALVQAEATALGIPLIRRSRQDVRPTPFDPDFSCAACPLVDLVH</sequence>
<gene>
    <name evidence="3" type="ORF">FKZ61_02585</name>
</gene>
<keyword evidence="1" id="KW-0143">Chaperone</keyword>
<dbReference type="InterPro" id="IPR050289">
    <property type="entry name" value="TorD/DmsD_chaperones"/>
</dbReference>
<dbReference type="OrthoDB" id="147162at2"/>
<reference evidence="3 4" key="1">
    <citation type="submission" date="2019-06" db="EMBL/GenBank/DDBJ databases">
        <title>Genome sequence of Litorilinea aerophila BAA-2444.</title>
        <authorList>
            <person name="Maclea K.S."/>
            <person name="Maurais E.G."/>
            <person name="Iannazzi L.C."/>
        </authorList>
    </citation>
    <scope>NUCLEOTIDE SEQUENCE [LARGE SCALE GENOMIC DNA]</scope>
    <source>
        <strain evidence="3 4">ATCC BAA-2444</strain>
    </source>
</reference>
<dbReference type="PANTHER" id="PTHR34227:SF1">
    <property type="entry name" value="DIMETHYL SULFOXIDE REDUCTASE CHAPERONE-RELATED"/>
    <property type="match status" value="1"/>
</dbReference>
<proteinExistence type="predicted"/>
<dbReference type="InParanoid" id="A0A540VKP4"/>
<name>A0A540VKP4_9CHLR</name>